<keyword evidence="3" id="KW-1185">Reference proteome</keyword>
<sequence>MMENRRILNRIIFINIANTDYASIEIAGNTCFVGTNNMGKTTLQRAILFFYSANTRGLGISSSQKSFEDYYFQYPNSYIIYEIATEESIFHVMVYRNNKLFYRFVESPFVQEHYIDNSEALLPKQIVARFNEQRINYSDQIETFERYRNIIYGADPDKKYKKFALMKGNSNYHNIPLAITSIFLSSESTIRAEFVKECIANSITTKHTNIELKTVERQLRQFTERYQDIETFFRKENSQRGDLIKDNFGNIRNLKHKQRSLATELGGALKYAIEQKETLVEQVNAKREEITAVEQEFREKESIHQEKNKEVNQEIGALKSKLREADKKLKEYEDKGIRELLLKAEEKPQLALELQARETEYATLTAGFSDVEQQFKTLFSALENERKEFENVLNAKGLQLDRKLEEDKNNLKENYRKEEGELKEKFRSETDRFKQLLNQKELERKDADFKEKDIHQKKYFDKEIGLLKGHLEDIARHKVERSSLLSIKNNTIESLKKEGDHIRDKNKLTSEQYVSRNKEEVTLLEEKIKSIDAKLSIHQNTFFGFLQENYPDWYATIGKVCNEEILFNQDLNPKLLKKQIDTLYGIELDLSNVSVYSKTLEEYEQEKSMHLEKLAQLNHAFLEFREAQAHEEQSRLASIGKKTAHLKNEIAQLEYEAGQDEQKDKQYNLDLLEWKSKGEALREKDLLEIYSVQEAIKKESASLKQTISELDAVLSKDIATLQKRFNDKLVQVTKAFEAEAAKLKEQKEEKVAEYDERKANLQKEKSKVLKTKGVDDTRIKKLRSEIETTKAALDALDKHSELINDYRKDKRELFDKTEEFKKEKEKFEERIKQSEREFANEKQMHAKRLSQYESDTRSLAEELKRYTDGLEHFERHFRERALFDRLRHVIEPAPAEHSEIGIIGLCSQLLANDTEYHNQFEKFRNNVTEFAGRFRPDNHLNFKINAQAGEGEYERFAAYLQDFYNENKIQTSIAEVAKSHGMLIDAIASKMKALIEHKGRIDKMVSKMEADFSRASFEGSRLIEYIKLKSEDSENKVLRKLQRIAEFRDQNPFLYGEANLFNQANKAKAEIDKRSVELLNDLQKTISEEKHEEIRVQDLFELRFRIKEGKNDTGWIEKIDKVGSTGTDMLVKAVIYITLLNVFIKESTEKTARNFFVHCIIDEVGQISATYLKELINFAEERNICLVNGLPNESKLETHYNYTYKFRKDQNGFVKVVPLLTMSIEP</sequence>
<keyword evidence="1" id="KW-0175">Coiled coil</keyword>
<evidence type="ECO:0000313" key="2">
    <source>
        <dbReference type="EMBL" id="SKC66454.1"/>
    </source>
</evidence>
<dbReference type="OrthoDB" id="9810371at2"/>
<dbReference type="SUPFAM" id="SSF52540">
    <property type="entry name" value="P-loop containing nucleoside triphosphate hydrolases"/>
    <property type="match status" value="1"/>
</dbReference>
<feature type="coiled-coil region" evidence="1">
    <location>
        <begin position="726"/>
        <end position="844"/>
    </location>
</feature>
<dbReference type="RefSeq" id="WP_079686982.1">
    <property type="nucleotide sequence ID" value="NZ_FUZU01000001.1"/>
</dbReference>
<proteinExistence type="predicted"/>
<name>A0A1T5KRQ3_9BACT</name>
<protein>
    <recommendedName>
        <fullName evidence="4">ATP-binding protein</fullName>
    </recommendedName>
</protein>
<evidence type="ECO:0008006" key="4">
    <source>
        <dbReference type="Google" id="ProtNLM"/>
    </source>
</evidence>
<dbReference type="InterPro" id="IPR021979">
    <property type="entry name" value="DUF3584"/>
</dbReference>
<organism evidence="2 3">
    <name type="scientific">Ohtaekwangia koreensis</name>
    <dbReference type="NCBI Taxonomy" id="688867"/>
    <lineage>
        <taxon>Bacteria</taxon>
        <taxon>Pseudomonadati</taxon>
        <taxon>Bacteroidota</taxon>
        <taxon>Cytophagia</taxon>
        <taxon>Cytophagales</taxon>
        <taxon>Fulvivirgaceae</taxon>
        <taxon>Ohtaekwangia</taxon>
    </lineage>
</organism>
<evidence type="ECO:0000256" key="1">
    <source>
        <dbReference type="SAM" id="Coils"/>
    </source>
</evidence>
<evidence type="ECO:0000313" key="3">
    <source>
        <dbReference type="Proteomes" id="UP000190961"/>
    </source>
</evidence>
<dbReference type="Pfam" id="PF12128">
    <property type="entry name" value="DUF3584"/>
    <property type="match status" value="1"/>
</dbReference>
<gene>
    <name evidence="2" type="ORF">SAMN05660236_2540</name>
</gene>
<feature type="coiled-coil region" evidence="1">
    <location>
        <begin position="273"/>
        <end position="335"/>
    </location>
</feature>
<dbReference type="EMBL" id="FUZU01000001">
    <property type="protein sequence ID" value="SKC66454.1"/>
    <property type="molecule type" value="Genomic_DNA"/>
</dbReference>
<dbReference type="AlphaFoldDB" id="A0A1T5KRQ3"/>
<dbReference type="InterPro" id="IPR027417">
    <property type="entry name" value="P-loop_NTPase"/>
</dbReference>
<dbReference type="STRING" id="688867.SAMN05660236_2540"/>
<reference evidence="2 3" key="1">
    <citation type="submission" date="2017-02" db="EMBL/GenBank/DDBJ databases">
        <authorList>
            <person name="Peterson S.W."/>
        </authorList>
    </citation>
    <scope>NUCLEOTIDE SEQUENCE [LARGE SCALE GENOMIC DNA]</scope>
    <source>
        <strain evidence="2 3">DSM 25262</strain>
    </source>
</reference>
<feature type="coiled-coil region" evidence="1">
    <location>
        <begin position="401"/>
        <end position="428"/>
    </location>
</feature>
<dbReference type="Proteomes" id="UP000190961">
    <property type="component" value="Unassembled WGS sequence"/>
</dbReference>
<accession>A0A1T5KRQ3</accession>